<sequence>MIDPADEAAVEAQLGRSPRAIHAVGHRCACGNPDVVTTEPRLPDGTPFPTTFYLTCPRAASRIGTLEGSGLMREMQERLGEDPELAAAYRAAHERYLAYRRQLGEVAEIDGISAGGMPDRVKCLHVLAGQSLAMGPGVNPLGDEVLELLGAWWAEGPCVQVADGSVGAPDGRPRSLAGASLGSVEAPDGRPRSLARASLGSVGRRRVAAFDCGTNTIKLLIGTHTPDGLEVHVRETRMVRLGQGVDATGRLADEALARAFAALDEYAAMVRDAGVDRIRFCATSATRDASNAEVFRRGVVERLGVEPEVLSGDEEAATAFAGAMRGLPDDVAAPVLVVDIGGGSTELVLGDRTGVVAARSMDVGSVRLHERHVRHDPPTREEIASIVRDVDDHLEGSGVPVGDAITVVGIAGTMTTLAAAVLDLPAYDPEAIHRSVHPAEGVHAVVDRLVSMTVAERLALPYMHPGRADVIDAGVLIADRVLRRAGAEALTVVESDILEGIAWSMRP</sequence>
<dbReference type="Pfam" id="PF04417">
    <property type="entry name" value="DUF501"/>
    <property type="match status" value="1"/>
</dbReference>
<feature type="region of interest" description="Disordered" evidence="1">
    <location>
        <begin position="164"/>
        <end position="189"/>
    </location>
</feature>
<dbReference type="Gene3D" id="3.30.420.150">
    <property type="entry name" value="Exopolyphosphatase. Domain 2"/>
    <property type="match status" value="1"/>
</dbReference>
<accession>A0A2T8F7M7</accession>
<name>A0A2T8F7M7_9ACTN</name>
<dbReference type="GO" id="GO:0016462">
    <property type="term" value="F:pyrophosphatase activity"/>
    <property type="evidence" value="ECO:0007669"/>
    <property type="project" value="TreeGrafter"/>
</dbReference>
<dbReference type="InterPro" id="IPR050273">
    <property type="entry name" value="GppA/Ppx_hydrolase"/>
</dbReference>
<dbReference type="InterPro" id="IPR043129">
    <property type="entry name" value="ATPase_NBD"/>
</dbReference>
<proteinExistence type="predicted"/>
<dbReference type="PANTHER" id="PTHR30005:SF13">
    <property type="entry name" value="EXOPOLYPHOSPHATASE 2"/>
    <property type="match status" value="1"/>
</dbReference>
<protein>
    <submittedName>
        <fullName evidence="3">DUF501 domain-containing protein</fullName>
    </submittedName>
</protein>
<dbReference type="Gene3D" id="3.30.420.40">
    <property type="match status" value="1"/>
</dbReference>
<organism evidence="3 4">
    <name type="scientific">Nocardioides gansuensis</name>
    <dbReference type="NCBI Taxonomy" id="2138300"/>
    <lineage>
        <taxon>Bacteria</taxon>
        <taxon>Bacillati</taxon>
        <taxon>Actinomycetota</taxon>
        <taxon>Actinomycetes</taxon>
        <taxon>Propionibacteriales</taxon>
        <taxon>Nocardioidaceae</taxon>
        <taxon>Nocardioides</taxon>
    </lineage>
</organism>
<evidence type="ECO:0000313" key="4">
    <source>
        <dbReference type="Proteomes" id="UP000246018"/>
    </source>
</evidence>
<dbReference type="InterPro" id="IPR007511">
    <property type="entry name" value="DUF501"/>
</dbReference>
<dbReference type="Proteomes" id="UP000246018">
    <property type="component" value="Unassembled WGS sequence"/>
</dbReference>
<dbReference type="AlphaFoldDB" id="A0A2T8F7M7"/>
<reference evidence="3 4" key="1">
    <citation type="submission" date="2018-04" db="EMBL/GenBank/DDBJ databases">
        <title>Genome of Nocardioides gansuensis WSJ-1.</title>
        <authorList>
            <person name="Wu S."/>
            <person name="Wang G."/>
        </authorList>
    </citation>
    <scope>NUCLEOTIDE SEQUENCE [LARGE SCALE GENOMIC DNA]</scope>
    <source>
        <strain evidence="3 4">WSJ-1</strain>
    </source>
</reference>
<dbReference type="SUPFAM" id="SSF53067">
    <property type="entry name" value="Actin-like ATPase domain"/>
    <property type="match status" value="2"/>
</dbReference>
<gene>
    <name evidence="3" type="ORF">DDE18_17235</name>
</gene>
<dbReference type="Pfam" id="PF02541">
    <property type="entry name" value="Ppx-GppA"/>
    <property type="match status" value="1"/>
</dbReference>
<dbReference type="OrthoDB" id="9793035at2"/>
<feature type="domain" description="Ppx/GppA phosphatase N-terminal" evidence="2">
    <location>
        <begin position="226"/>
        <end position="505"/>
    </location>
</feature>
<evidence type="ECO:0000259" key="2">
    <source>
        <dbReference type="Pfam" id="PF02541"/>
    </source>
</evidence>
<comment type="caution">
    <text evidence="3">The sequence shown here is derived from an EMBL/GenBank/DDBJ whole genome shotgun (WGS) entry which is preliminary data.</text>
</comment>
<keyword evidence="4" id="KW-1185">Reference proteome</keyword>
<dbReference type="EMBL" id="QDGZ01000007">
    <property type="protein sequence ID" value="PVG81721.1"/>
    <property type="molecule type" value="Genomic_DNA"/>
</dbReference>
<dbReference type="CDD" id="cd24119">
    <property type="entry name" value="ASKHA_NBD_MtPPX2-like"/>
    <property type="match status" value="1"/>
</dbReference>
<evidence type="ECO:0000256" key="1">
    <source>
        <dbReference type="SAM" id="MobiDB-lite"/>
    </source>
</evidence>
<dbReference type="PANTHER" id="PTHR30005">
    <property type="entry name" value="EXOPOLYPHOSPHATASE"/>
    <property type="match status" value="1"/>
</dbReference>
<evidence type="ECO:0000313" key="3">
    <source>
        <dbReference type="EMBL" id="PVG81721.1"/>
    </source>
</evidence>
<dbReference type="InterPro" id="IPR003695">
    <property type="entry name" value="Ppx_GppA_N"/>
</dbReference>